<evidence type="ECO:0000313" key="1">
    <source>
        <dbReference type="EMBL" id="KAI0068043.1"/>
    </source>
</evidence>
<organism evidence="1 2">
    <name type="scientific">Artomyces pyxidatus</name>
    <dbReference type="NCBI Taxonomy" id="48021"/>
    <lineage>
        <taxon>Eukaryota</taxon>
        <taxon>Fungi</taxon>
        <taxon>Dikarya</taxon>
        <taxon>Basidiomycota</taxon>
        <taxon>Agaricomycotina</taxon>
        <taxon>Agaricomycetes</taxon>
        <taxon>Russulales</taxon>
        <taxon>Auriscalpiaceae</taxon>
        <taxon>Artomyces</taxon>
    </lineage>
</organism>
<keyword evidence="2" id="KW-1185">Reference proteome</keyword>
<evidence type="ECO:0000313" key="2">
    <source>
        <dbReference type="Proteomes" id="UP000814140"/>
    </source>
</evidence>
<protein>
    <submittedName>
        <fullName evidence="1">Cerato-platanin</fullName>
    </submittedName>
</protein>
<reference evidence="1" key="2">
    <citation type="journal article" date="2022" name="New Phytol.">
        <title>Evolutionary transition to the ectomycorrhizal habit in the genomes of a hyperdiverse lineage of mushroom-forming fungi.</title>
        <authorList>
            <person name="Looney B."/>
            <person name="Miyauchi S."/>
            <person name="Morin E."/>
            <person name="Drula E."/>
            <person name="Courty P.E."/>
            <person name="Kohler A."/>
            <person name="Kuo A."/>
            <person name="LaButti K."/>
            <person name="Pangilinan J."/>
            <person name="Lipzen A."/>
            <person name="Riley R."/>
            <person name="Andreopoulos W."/>
            <person name="He G."/>
            <person name="Johnson J."/>
            <person name="Nolan M."/>
            <person name="Tritt A."/>
            <person name="Barry K.W."/>
            <person name="Grigoriev I.V."/>
            <person name="Nagy L.G."/>
            <person name="Hibbett D."/>
            <person name="Henrissat B."/>
            <person name="Matheny P.B."/>
            <person name="Labbe J."/>
            <person name="Martin F.M."/>
        </authorList>
    </citation>
    <scope>NUCLEOTIDE SEQUENCE</scope>
    <source>
        <strain evidence="1">HHB10654</strain>
    </source>
</reference>
<dbReference type="EMBL" id="MU277188">
    <property type="protein sequence ID" value="KAI0068043.1"/>
    <property type="molecule type" value="Genomic_DNA"/>
</dbReference>
<reference evidence="1" key="1">
    <citation type="submission" date="2021-03" db="EMBL/GenBank/DDBJ databases">
        <authorList>
            <consortium name="DOE Joint Genome Institute"/>
            <person name="Ahrendt S."/>
            <person name="Looney B.P."/>
            <person name="Miyauchi S."/>
            <person name="Morin E."/>
            <person name="Drula E."/>
            <person name="Courty P.E."/>
            <person name="Chicoki N."/>
            <person name="Fauchery L."/>
            <person name="Kohler A."/>
            <person name="Kuo A."/>
            <person name="Labutti K."/>
            <person name="Pangilinan J."/>
            <person name="Lipzen A."/>
            <person name="Riley R."/>
            <person name="Andreopoulos W."/>
            <person name="He G."/>
            <person name="Johnson J."/>
            <person name="Barry K.W."/>
            <person name="Grigoriev I.V."/>
            <person name="Nagy L."/>
            <person name="Hibbett D."/>
            <person name="Henrissat B."/>
            <person name="Matheny P.B."/>
            <person name="Labbe J."/>
            <person name="Martin F."/>
        </authorList>
    </citation>
    <scope>NUCLEOTIDE SEQUENCE</scope>
    <source>
        <strain evidence="1">HHB10654</strain>
    </source>
</reference>
<comment type="caution">
    <text evidence="1">The sequence shown here is derived from an EMBL/GenBank/DDBJ whole genome shotgun (WGS) entry which is preliminary data.</text>
</comment>
<accession>A0ACB8THX4</accession>
<name>A0ACB8THX4_9AGAM</name>
<dbReference type="Proteomes" id="UP000814140">
    <property type="component" value="Unassembled WGS sequence"/>
</dbReference>
<sequence length="124" mass="13115">MTLTLPATYDNTYDNKDGSMNNVACSNGQNGLAARFPTFGDLPTFPYIGGAFAVASWNSPNCGTCWSLTYPETGEQINVIAIDVANPGFNIAQEALDKLTDGKAMQMGKAQVIVQQQPSSACGL</sequence>
<proteinExistence type="predicted"/>
<gene>
    <name evidence="1" type="ORF">BV25DRAFT_1793314</name>
</gene>